<feature type="compositionally biased region" description="Acidic residues" evidence="1">
    <location>
        <begin position="378"/>
        <end position="388"/>
    </location>
</feature>
<dbReference type="InterPro" id="IPR029033">
    <property type="entry name" value="His_PPase_superfam"/>
</dbReference>
<reference evidence="3 4" key="1">
    <citation type="journal article" date="2009" name="Genome Res.">
        <title>Comparative genomics of protoploid Saccharomycetaceae.</title>
        <authorList>
            <consortium name="The Genolevures Consortium"/>
            <person name="Souciet J.-L."/>
            <person name="Dujon B."/>
            <person name="Gaillardin C."/>
            <person name="Johnston M."/>
            <person name="Baret P.V."/>
            <person name="Cliften P."/>
            <person name="Sherman D.J."/>
            <person name="Weissenbach J."/>
            <person name="Westhof E."/>
            <person name="Wincker P."/>
            <person name="Jubin C."/>
            <person name="Poulain J."/>
            <person name="Barbe V."/>
            <person name="Segurens B."/>
            <person name="Artiguenave F."/>
            <person name="Anthouard V."/>
            <person name="Vacherie B."/>
            <person name="Val M.-E."/>
            <person name="Fulton R.S."/>
            <person name="Minx P."/>
            <person name="Wilson R."/>
            <person name="Durrens P."/>
            <person name="Jean G."/>
            <person name="Marck C."/>
            <person name="Martin T."/>
            <person name="Nikolski M."/>
            <person name="Rolland T."/>
            <person name="Seret M.-L."/>
            <person name="Casaregola S."/>
            <person name="Despons L."/>
            <person name="Fairhead C."/>
            <person name="Fischer G."/>
            <person name="Lafontaine I."/>
            <person name="Leh V."/>
            <person name="Lemaire M."/>
            <person name="de Montigny J."/>
            <person name="Neuveglise C."/>
            <person name="Thierry A."/>
            <person name="Blanc-Lenfle I."/>
            <person name="Bleykasten C."/>
            <person name="Diffels J."/>
            <person name="Fritsch E."/>
            <person name="Frangeul L."/>
            <person name="Goeffon A."/>
            <person name="Jauniaux N."/>
            <person name="Kachouri-Lafond R."/>
            <person name="Payen C."/>
            <person name="Potier S."/>
            <person name="Pribylova L."/>
            <person name="Ozanne C."/>
            <person name="Richard G.-F."/>
            <person name="Sacerdot C."/>
            <person name="Straub M.-L."/>
            <person name="Talla E."/>
        </authorList>
    </citation>
    <scope>NUCLEOTIDE SEQUENCE [LARGE SCALE GENOMIC DNA]</scope>
    <source>
        <strain evidence="4">ATCC 56472 / CBS 6340 / NRRL Y-8284</strain>
    </source>
</reference>
<dbReference type="STRING" id="559295.C5DGY2"/>
<evidence type="ECO:0000256" key="1">
    <source>
        <dbReference type="SAM" id="MobiDB-lite"/>
    </source>
</evidence>
<dbReference type="FunCoup" id="C5DGY2">
    <property type="interactions" value="149"/>
</dbReference>
<evidence type="ECO:0000313" key="4">
    <source>
        <dbReference type="Proteomes" id="UP000002036"/>
    </source>
</evidence>
<dbReference type="Gene3D" id="3.40.50.1240">
    <property type="entry name" value="Phosphoglycerate mutase-like"/>
    <property type="match status" value="1"/>
</dbReference>
<dbReference type="Proteomes" id="UP000002036">
    <property type="component" value="Chromosome D"/>
</dbReference>
<organism evidence="3 4">
    <name type="scientific">Lachancea thermotolerans (strain ATCC 56472 / CBS 6340 / NRRL Y-8284)</name>
    <name type="common">Yeast</name>
    <name type="synonym">Kluyveromyces thermotolerans</name>
    <dbReference type="NCBI Taxonomy" id="559295"/>
    <lineage>
        <taxon>Eukaryota</taxon>
        <taxon>Fungi</taxon>
        <taxon>Dikarya</taxon>
        <taxon>Ascomycota</taxon>
        <taxon>Saccharomycotina</taxon>
        <taxon>Saccharomycetes</taxon>
        <taxon>Saccharomycetales</taxon>
        <taxon>Saccharomycetaceae</taxon>
        <taxon>Lachancea</taxon>
    </lineage>
</organism>
<gene>
    <name evidence="3" type="ordered locus">KLTH0D09218g</name>
</gene>
<dbReference type="PANTHER" id="PTHR16469:SF51">
    <property type="entry name" value="TRANSCRIPTION FACTOR TAU 55 KDA SUBUNIT"/>
    <property type="match status" value="1"/>
</dbReference>
<dbReference type="AlphaFoldDB" id="C5DGY2"/>
<dbReference type="GeneID" id="8295349"/>
<proteinExistence type="predicted"/>
<dbReference type="Gene3D" id="2.60.40.4370">
    <property type="match status" value="1"/>
</dbReference>
<dbReference type="HOGENOM" id="CLU_042838_0_0_1"/>
<dbReference type="Pfam" id="PF10419">
    <property type="entry name" value="TFIIIC_sub6"/>
    <property type="match status" value="1"/>
</dbReference>
<name>C5DGY2_LACTC</name>
<dbReference type="OMA" id="WYKPDRD"/>
<sequence>MAIKTIYIARELLKLTHYFQHGYRSNWLPKGPYPPPPTGVNSDVPLAEHGVKQAKELAHYIMSIENQPEMIFSSPFYRCLQTSEPIADLLDLPINMERGIGEWYKPDRDVIPEPASFEVLNNFFPGKLNPDWESTVIPSGKGETEQDIFNRCKEFWPKFAAKLEAAFPNVETILLVSHAATKIALGMNLLGFDNCRDPIDSDGAIIRSGSCSLDKFELVQSELEDLEDVPFPARRWRLTMNGNTEFLSKGEEMHWDFQYGFEAGSDADIKARQALAEKEALQAKASDAGVPLEKDARASNVDTEAFEHVYFSVDVPGDNFKKRGEIEPNATMQYSGLETEAPLVRVGEKLYEGKWKKLVGTELALPDAAVMKTRTSEDGDDAVSESETFDSTSTDKNQTPEDAGDPNGERIYRITDRLVLENVRPM</sequence>
<feature type="region of interest" description="Disordered" evidence="1">
    <location>
        <begin position="372"/>
        <end position="413"/>
    </location>
</feature>
<dbReference type="GO" id="GO:0016791">
    <property type="term" value="F:phosphatase activity"/>
    <property type="evidence" value="ECO:0007669"/>
    <property type="project" value="UniProtKB-ARBA"/>
</dbReference>
<dbReference type="InParanoid" id="C5DGY2"/>
<dbReference type="Pfam" id="PF00300">
    <property type="entry name" value="His_Phos_1"/>
    <property type="match status" value="1"/>
</dbReference>
<dbReference type="PIRSF" id="PIRSF036802">
    <property type="entry name" value="Tau55_TFC7"/>
    <property type="match status" value="1"/>
</dbReference>
<dbReference type="EMBL" id="CU928168">
    <property type="protein sequence ID" value="CAR22674.1"/>
    <property type="molecule type" value="Genomic_DNA"/>
</dbReference>
<dbReference type="InterPro" id="IPR051710">
    <property type="entry name" value="Phosphatase_SH3-domain"/>
</dbReference>
<dbReference type="RefSeq" id="XP_002553112.1">
    <property type="nucleotide sequence ID" value="XM_002553066.1"/>
</dbReference>
<accession>C5DGY2</accession>
<dbReference type="KEGG" id="lth:KLTH0D09218g"/>
<dbReference type="OrthoDB" id="414418at2759"/>
<protein>
    <submittedName>
        <fullName evidence="3">KLTH0D09218p</fullName>
    </submittedName>
</protein>
<dbReference type="CDD" id="cd07067">
    <property type="entry name" value="HP_PGM_like"/>
    <property type="match status" value="1"/>
</dbReference>
<dbReference type="SUPFAM" id="SSF53254">
    <property type="entry name" value="Phosphoglycerate mutase-like"/>
    <property type="match status" value="1"/>
</dbReference>
<dbReference type="FunFam" id="3.40.50.1240:FF:000034">
    <property type="entry name" value="Transcription factor TFIIIC subunit"/>
    <property type="match status" value="1"/>
</dbReference>
<evidence type="ECO:0000313" key="3">
    <source>
        <dbReference type="EMBL" id="CAR22674.1"/>
    </source>
</evidence>
<feature type="domain" description="Transcription factor TFIIIC triple barrel" evidence="2">
    <location>
        <begin position="306"/>
        <end position="424"/>
    </location>
</feature>
<dbReference type="eggNOG" id="ENOG502RYP8">
    <property type="taxonomic scope" value="Eukaryota"/>
</dbReference>
<dbReference type="InterPro" id="IPR019481">
    <property type="entry name" value="TFIIIC_triple_barrel"/>
</dbReference>
<evidence type="ECO:0000259" key="2">
    <source>
        <dbReference type="Pfam" id="PF10419"/>
    </source>
</evidence>
<dbReference type="InterPro" id="IPR014623">
    <property type="entry name" value="Tfc7/tau55"/>
</dbReference>
<keyword evidence="4" id="KW-1185">Reference proteome</keyword>
<dbReference type="InterPro" id="IPR013078">
    <property type="entry name" value="His_Pase_superF_clade-1"/>
</dbReference>
<dbReference type="PANTHER" id="PTHR16469">
    <property type="entry name" value="UBIQUITIN-ASSOCIATED AND SH3 DOMAIN-CONTAINING BA-RELATED"/>
    <property type="match status" value="1"/>
</dbReference>